<dbReference type="InterPro" id="IPR038323">
    <property type="entry name" value="ArAE_1_C_sf"/>
</dbReference>
<evidence type="ECO:0000256" key="6">
    <source>
        <dbReference type="SAM" id="Phobius"/>
    </source>
</evidence>
<feature type="transmembrane region" description="Helical" evidence="6">
    <location>
        <begin position="138"/>
        <end position="155"/>
    </location>
</feature>
<dbReference type="PANTHER" id="PTHR40064:SF1">
    <property type="entry name" value="MEMBRANE PROTEIN"/>
    <property type="match status" value="1"/>
</dbReference>
<keyword evidence="9" id="KW-1185">Reference proteome</keyword>
<dbReference type="Pfam" id="PF11728">
    <property type="entry name" value="ArAE_1_C"/>
    <property type="match status" value="1"/>
</dbReference>
<dbReference type="PANTHER" id="PTHR40064">
    <property type="entry name" value="MEMBRANE PROTEIN-RELATED"/>
    <property type="match status" value="1"/>
</dbReference>
<feature type="transmembrane region" description="Helical" evidence="6">
    <location>
        <begin position="21"/>
        <end position="49"/>
    </location>
</feature>
<dbReference type="InterPro" id="IPR010343">
    <property type="entry name" value="ArAE_1"/>
</dbReference>
<evidence type="ECO:0000313" key="8">
    <source>
        <dbReference type="EMBL" id="ORX47921.1"/>
    </source>
</evidence>
<evidence type="ECO:0000256" key="2">
    <source>
        <dbReference type="ARBA" id="ARBA00022475"/>
    </source>
</evidence>
<dbReference type="InterPro" id="IPR021062">
    <property type="entry name" value="ArAE_1_C"/>
</dbReference>
<dbReference type="EMBL" id="MCFH01000029">
    <property type="protein sequence ID" value="ORX47921.1"/>
    <property type="molecule type" value="Genomic_DNA"/>
</dbReference>
<evidence type="ECO:0000256" key="5">
    <source>
        <dbReference type="ARBA" id="ARBA00023136"/>
    </source>
</evidence>
<name>A0A1Y1V5U7_9FUNG</name>
<evidence type="ECO:0000313" key="9">
    <source>
        <dbReference type="Proteomes" id="UP000193719"/>
    </source>
</evidence>
<keyword evidence="4 6" id="KW-1133">Transmembrane helix</keyword>
<dbReference type="Pfam" id="PF06081">
    <property type="entry name" value="ArAE_1"/>
    <property type="match status" value="1"/>
</dbReference>
<evidence type="ECO:0000259" key="7">
    <source>
        <dbReference type="Pfam" id="PF11728"/>
    </source>
</evidence>
<dbReference type="InterPro" id="IPR052984">
    <property type="entry name" value="UPF0421"/>
</dbReference>
<dbReference type="OrthoDB" id="2131115at2759"/>
<feature type="domain" description="Putative aromatic acid exporter C-terminal" evidence="7">
    <location>
        <begin position="162"/>
        <end position="324"/>
    </location>
</feature>
<organism evidence="8 9">
    <name type="scientific">Piromyces finnis</name>
    <dbReference type="NCBI Taxonomy" id="1754191"/>
    <lineage>
        <taxon>Eukaryota</taxon>
        <taxon>Fungi</taxon>
        <taxon>Fungi incertae sedis</taxon>
        <taxon>Chytridiomycota</taxon>
        <taxon>Chytridiomycota incertae sedis</taxon>
        <taxon>Neocallimastigomycetes</taxon>
        <taxon>Neocallimastigales</taxon>
        <taxon>Neocallimastigaceae</taxon>
        <taxon>Piromyces</taxon>
    </lineage>
</organism>
<dbReference type="Gene3D" id="1.20.120.940">
    <property type="entry name" value="Putative aromatic acid exporter, C-terminal domain"/>
    <property type="match status" value="1"/>
</dbReference>
<feature type="transmembrane region" description="Helical" evidence="6">
    <location>
        <begin position="69"/>
        <end position="102"/>
    </location>
</feature>
<proteinExistence type="predicted"/>
<keyword evidence="3 6" id="KW-0812">Transmembrane</keyword>
<keyword evidence="2" id="KW-1003">Cell membrane</keyword>
<dbReference type="GO" id="GO:0005886">
    <property type="term" value="C:plasma membrane"/>
    <property type="evidence" value="ECO:0007669"/>
    <property type="project" value="UniProtKB-SubCell"/>
</dbReference>
<comment type="subcellular location">
    <subcellularLocation>
        <location evidence="1">Cell membrane</location>
        <topology evidence="1">Multi-pass membrane protein</topology>
    </subcellularLocation>
</comment>
<keyword evidence="5 6" id="KW-0472">Membrane</keyword>
<comment type="caution">
    <text evidence="8">The sequence shown here is derived from an EMBL/GenBank/DDBJ whole genome shotgun (WGS) entry which is preliminary data.</text>
</comment>
<dbReference type="Proteomes" id="UP000193719">
    <property type="component" value="Unassembled WGS sequence"/>
</dbReference>
<evidence type="ECO:0000256" key="4">
    <source>
        <dbReference type="ARBA" id="ARBA00022989"/>
    </source>
</evidence>
<protein>
    <recommendedName>
        <fullName evidence="7">Putative aromatic acid exporter C-terminal domain-containing protein</fullName>
    </recommendedName>
</protein>
<gene>
    <name evidence="8" type="ORF">BCR36DRAFT_584621</name>
</gene>
<accession>A0A1Y1V5U7</accession>
<dbReference type="AlphaFoldDB" id="A0A1Y1V5U7"/>
<sequence length="339" mass="39251">MVIKVEHSKKYKQLKQVLFNTIKISAAAIFAILLALVIKLDFAVAAGIVAILSVQPTKKETFKTAIDRFLAFVVALVICGLCFNLLGFTTTVFYLYLVLFIVVCQWRKWYSAMAMDSVLISHFLNFEKMGFKEVLNESLLFIIGVGFGILVNIYLHKRTDYIEELRNSTDELIKQTLHRMSLRIMDPGLPNYDGSCFKKLNDCLFTAKRQAVKNYNNQFTKKDTYDTNYLNMRENQIKVLQEMFKCVYKIKSVPSTALDIASIIEKVSCEYHKDNDVKTLLEDLNKVHEAMKTVPFPVTREEFEDRANLFILMERLEEFLSIKQEFMKEEDAIIEVTNN</sequence>
<reference evidence="8 9" key="2">
    <citation type="submission" date="2016-08" db="EMBL/GenBank/DDBJ databases">
        <title>Pervasive Adenine N6-methylation of Active Genes in Fungi.</title>
        <authorList>
            <consortium name="DOE Joint Genome Institute"/>
            <person name="Mondo S.J."/>
            <person name="Dannebaum R.O."/>
            <person name="Kuo R.C."/>
            <person name="Labutti K."/>
            <person name="Haridas S."/>
            <person name="Kuo A."/>
            <person name="Salamov A."/>
            <person name="Ahrendt S.R."/>
            <person name="Lipzen A."/>
            <person name="Sullivan W."/>
            <person name="Andreopoulos W.B."/>
            <person name="Clum A."/>
            <person name="Lindquist E."/>
            <person name="Daum C."/>
            <person name="Ramamoorthy G.K."/>
            <person name="Gryganskyi A."/>
            <person name="Culley D."/>
            <person name="Magnuson J.K."/>
            <person name="James T.Y."/>
            <person name="O'Malley M.A."/>
            <person name="Stajich J.E."/>
            <person name="Spatafora J.W."/>
            <person name="Visel A."/>
            <person name="Grigoriev I.V."/>
        </authorList>
    </citation>
    <scope>NUCLEOTIDE SEQUENCE [LARGE SCALE GENOMIC DNA]</scope>
    <source>
        <strain evidence="9">finn</strain>
    </source>
</reference>
<reference evidence="8 9" key="1">
    <citation type="submission" date="2016-08" db="EMBL/GenBank/DDBJ databases">
        <title>Genomes of anaerobic fungi encode conserved fungal cellulosomes for biomass hydrolysis.</title>
        <authorList>
            <consortium name="DOE Joint Genome Institute"/>
            <person name="Haitjema C.H."/>
            <person name="Gilmore S.P."/>
            <person name="Henske J.K."/>
            <person name="Solomon K.V."/>
            <person name="De Groot R."/>
            <person name="Kuo A."/>
            <person name="Mondo S.J."/>
            <person name="Salamov A.A."/>
            <person name="Labutti K."/>
            <person name="Zhao Z."/>
            <person name="Chiniquy J."/>
            <person name="Barry K."/>
            <person name="Brewer H.M."/>
            <person name="Purvine S.O."/>
            <person name="Wright A.T."/>
            <person name="Boxma B."/>
            <person name="Van Alen T."/>
            <person name="Hackstein J.H."/>
            <person name="Baker S.E."/>
            <person name="Grigoriev I.V."/>
            <person name="O'Malley M.A."/>
        </authorList>
    </citation>
    <scope>NUCLEOTIDE SEQUENCE [LARGE SCALE GENOMIC DNA]</scope>
    <source>
        <strain evidence="9">finn</strain>
    </source>
</reference>
<evidence type="ECO:0000256" key="1">
    <source>
        <dbReference type="ARBA" id="ARBA00004651"/>
    </source>
</evidence>
<evidence type="ECO:0000256" key="3">
    <source>
        <dbReference type="ARBA" id="ARBA00022692"/>
    </source>
</evidence>